<reference evidence="1 2" key="1">
    <citation type="submission" date="2016-03" db="EMBL/GenBank/DDBJ databases">
        <title>EvidentialGene: Evidence-directed Construction of Genes on Genomes.</title>
        <authorList>
            <person name="Gilbert D.G."/>
            <person name="Choi J.-H."/>
            <person name="Mockaitis K."/>
            <person name="Colbourne J."/>
            <person name="Pfrender M."/>
        </authorList>
    </citation>
    <scope>NUCLEOTIDE SEQUENCE [LARGE SCALE GENOMIC DNA]</scope>
    <source>
        <strain evidence="1 2">Xinb3</strain>
        <tissue evidence="1">Complete organism</tissue>
    </source>
</reference>
<name>A0A162PH08_9CRUS</name>
<evidence type="ECO:0000313" key="2">
    <source>
        <dbReference type="Proteomes" id="UP000076858"/>
    </source>
</evidence>
<gene>
    <name evidence="1" type="ORF">APZ42_015450</name>
</gene>
<dbReference type="Proteomes" id="UP000076858">
    <property type="component" value="Unassembled WGS sequence"/>
</dbReference>
<sequence length="36" mass="4184">MCRNCVSKLSVTDRKTWPCKRHMVHSVHGALIPYKT</sequence>
<keyword evidence="2" id="KW-1185">Reference proteome</keyword>
<dbReference type="AlphaFoldDB" id="A0A162PH08"/>
<protein>
    <submittedName>
        <fullName evidence="1">Uncharacterized protein</fullName>
    </submittedName>
</protein>
<proteinExistence type="predicted"/>
<dbReference type="EMBL" id="LRGB01000512">
    <property type="protein sequence ID" value="KZS18843.1"/>
    <property type="molecule type" value="Genomic_DNA"/>
</dbReference>
<comment type="caution">
    <text evidence="1">The sequence shown here is derived from an EMBL/GenBank/DDBJ whole genome shotgun (WGS) entry which is preliminary data.</text>
</comment>
<organism evidence="1 2">
    <name type="scientific">Daphnia magna</name>
    <dbReference type="NCBI Taxonomy" id="35525"/>
    <lineage>
        <taxon>Eukaryota</taxon>
        <taxon>Metazoa</taxon>
        <taxon>Ecdysozoa</taxon>
        <taxon>Arthropoda</taxon>
        <taxon>Crustacea</taxon>
        <taxon>Branchiopoda</taxon>
        <taxon>Diplostraca</taxon>
        <taxon>Cladocera</taxon>
        <taxon>Anomopoda</taxon>
        <taxon>Daphniidae</taxon>
        <taxon>Daphnia</taxon>
    </lineage>
</organism>
<accession>A0A162PH08</accession>
<evidence type="ECO:0000313" key="1">
    <source>
        <dbReference type="EMBL" id="KZS18843.1"/>
    </source>
</evidence>